<dbReference type="AlphaFoldDB" id="A0A6G1KDK4"/>
<accession>A0A6G1KDK4</accession>
<reference evidence="1" key="1">
    <citation type="journal article" date="2020" name="Stud. Mycol.">
        <title>101 Dothideomycetes genomes: a test case for predicting lifestyles and emergence of pathogens.</title>
        <authorList>
            <person name="Haridas S."/>
            <person name="Albert R."/>
            <person name="Binder M."/>
            <person name="Bloem J."/>
            <person name="Labutti K."/>
            <person name="Salamov A."/>
            <person name="Andreopoulos B."/>
            <person name="Baker S."/>
            <person name="Barry K."/>
            <person name="Bills G."/>
            <person name="Bluhm B."/>
            <person name="Cannon C."/>
            <person name="Castanera R."/>
            <person name="Culley D."/>
            <person name="Daum C."/>
            <person name="Ezra D."/>
            <person name="Gonzalez J."/>
            <person name="Henrissat B."/>
            <person name="Kuo A."/>
            <person name="Liang C."/>
            <person name="Lipzen A."/>
            <person name="Lutzoni F."/>
            <person name="Magnuson J."/>
            <person name="Mondo S."/>
            <person name="Nolan M."/>
            <person name="Ohm R."/>
            <person name="Pangilinan J."/>
            <person name="Park H.-J."/>
            <person name="Ramirez L."/>
            <person name="Alfaro M."/>
            <person name="Sun H."/>
            <person name="Tritt A."/>
            <person name="Yoshinaga Y."/>
            <person name="Zwiers L.-H."/>
            <person name="Turgeon B."/>
            <person name="Goodwin S."/>
            <person name="Spatafora J."/>
            <person name="Crous P."/>
            <person name="Grigoriev I."/>
        </authorList>
    </citation>
    <scope>NUCLEOTIDE SEQUENCE</scope>
    <source>
        <strain evidence="1">CBS 279.74</strain>
    </source>
</reference>
<proteinExistence type="predicted"/>
<dbReference type="EMBL" id="MU005768">
    <property type="protein sequence ID" value="KAF2710966.1"/>
    <property type="molecule type" value="Genomic_DNA"/>
</dbReference>
<evidence type="ECO:0000313" key="2">
    <source>
        <dbReference type="Proteomes" id="UP000799428"/>
    </source>
</evidence>
<gene>
    <name evidence="1" type="ORF">K504DRAFT_239580</name>
</gene>
<keyword evidence="2" id="KW-1185">Reference proteome</keyword>
<name>A0A6G1KDK4_9PLEO</name>
<evidence type="ECO:0000313" key="1">
    <source>
        <dbReference type="EMBL" id="KAF2710966.1"/>
    </source>
</evidence>
<dbReference type="Proteomes" id="UP000799428">
    <property type="component" value="Unassembled WGS sequence"/>
</dbReference>
<organism evidence="1 2">
    <name type="scientific">Pleomassaria siparia CBS 279.74</name>
    <dbReference type="NCBI Taxonomy" id="1314801"/>
    <lineage>
        <taxon>Eukaryota</taxon>
        <taxon>Fungi</taxon>
        <taxon>Dikarya</taxon>
        <taxon>Ascomycota</taxon>
        <taxon>Pezizomycotina</taxon>
        <taxon>Dothideomycetes</taxon>
        <taxon>Pleosporomycetidae</taxon>
        <taxon>Pleosporales</taxon>
        <taxon>Pleomassariaceae</taxon>
        <taxon>Pleomassaria</taxon>
    </lineage>
</organism>
<sequence>MRFASRTHCESWPLDYYELSQRYPVHASHRSYLGIPCTYVQSTYSMYMPYALLLLLLLLLLLRNNTYTVPFFFILSLVHPPNRHIDHRPDTIHPIHPIHHIHPQLAPQHHASPSSPAWRLAPPALRANTL</sequence>
<protein>
    <submittedName>
        <fullName evidence="1">Uncharacterized protein</fullName>
    </submittedName>
</protein>